<keyword evidence="1" id="KW-0378">Hydrolase</keyword>
<keyword evidence="1" id="KW-0255">Endonuclease</keyword>
<evidence type="ECO:0000313" key="2">
    <source>
        <dbReference type="Proteomes" id="UP001549146"/>
    </source>
</evidence>
<comment type="caution">
    <text evidence="1">The sequence shown here is derived from an EMBL/GenBank/DDBJ whole genome shotgun (WGS) entry which is preliminary data.</text>
</comment>
<accession>A0ABV2LTC4</accession>
<proteinExistence type="predicted"/>
<name>A0ABV2LTC4_9FLAO</name>
<dbReference type="Proteomes" id="UP001549146">
    <property type="component" value="Unassembled WGS sequence"/>
</dbReference>
<keyword evidence="2" id="KW-1185">Reference proteome</keyword>
<sequence length="60" mass="7168">MEDHLNSRSPYTKSSKDWKLVYQEEFSSRKKSLSREREIKSNKSRKYIEYLIGKVLGSPE</sequence>
<evidence type="ECO:0000313" key="1">
    <source>
        <dbReference type="EMBL" id="MET3730698.1"/>
    </source>
</evidence>
<organism evidence="1 2">
    <name type="scientific">Moheibacter stercoris</name>
    <dbReference type="NCBI Taxonomy" id="1628251"/>
    <lineage>
        <taxon>Bacteria</taxon>
        <taxon>Pseudomonadati</taxon>
        <taxon>Bacteroidota</taxon>
        <taxon>Flavobacteriia</taxon>
        <taxon>Flavobacteriales</taxon>
        <taxon>Weeksellaceae</taxon>
        <taxon>Moheibacter</taxon>
    </lineage>
</organism>
<dbReference type="Gene3D" id="3.40.1440.10">
    <property type="entry name" value="GIY-YIG endonuclease"/>
    <property type="match status" value="1"/>
</dbReference>
<gene>
    <name evidence="1" type="ORF">ABID46_000250</name>
</gene>
<dbReference type="GO" id="GO:0004519">
    <property type="term" value="F:endonuclease activity"/>
    <property type="evidence" value="ECO:0007669"/>
    <property type="project" value="UniProtKB-KW"/>
</dbReference>
<dbReference type="EMBL" id="JBEPMO010000001">
    <property type="protein sequence ID" value="MET3730698.1"/>
    <property type="molecule type" value="Genomic_DNA"/>
</dbReference>
<protein>
    <submittedName>
        <fullName evidence="1">GIY-YIG superfamily endonuclease</fullName>
    </submittedName>
</protein>
<reference evidence="1 2" key="1">
    <citation type="submission" date="2024-06" db="EMBL/GenBank/DDBJ databases">
        <title>Genomic Encyclopedia of Type Strains, Phase IV (KMG-IV): sequencing the most valuable type-strain genomes for metagenomic binning, comparative biology and taxonomic classification.</title>
        <authorList>
            <person name="Goeker M."/>
        </authorList>
    </citation>
    <scope>NUCLEOTIDE SEQUENCE [LARGE SCALE GENOMIC DNA]</scope>
    <source>
        <strain evidence="1 2">DSM 29388</strain>
    </source>
</reference>
<keyword evidence="1" id="KW-0540">Nuclease</keyword>
<dbReference type="InterPro" id="IPR035901">
    <property type="entry name" value="GIY-YIG_endonuc_sf"/>
</dbReference>